<evidence type="ECO:0000256" key="1">
    <source>
        <dbReference type="ARBA" id="ARBA00022801"/>
    </source>
</evidence>
<feature type="compositionally biased region" description="Low complexity" evidence="3">
    <location>
        <begin position="631"/>
        <end position="640"/>
    </location>
</feature>
<feature type="region of interest" description="Disordered" evidence="3">
    <location>
        <begin position="1047"/>
        <end position="1230"/>
    </location>
</feature>
<evidence type="ECO:0000256" key="4">
    <source>
        <dbReference type="SAM" id="Phobius"/>
    </source>
</evidence>
<feature type="compositionally biased region" description="Low complexity" evidence="3">
    <location>
        <begin position="1342"/>
        <end position="1358"/>
    </location>
</feature>
<dbReference type="SMART" id="SM00061">
    <property type="entry name" value="MATH"/>
    <property type="match status" value="1"/>
</dbReference>
<feature type="region of interest" description="Disordered" evidence="3">
    <location>
        <begin position="1297"/>
        <end position="1388"/>
    </location>
</feature>
<keyword evidence="2" id="KW-0175">Coiled coil</keyword>
<dbReference type="CDD" id="cd03443">
    <property type="entry name" value="PaaI_thioesterase"/>
    <property type="match status" value="1"/>
</dbReference>
<protein>
    <recommendedName>
        <fullName evidence="6">MATH domain-containing protein</fullName>
    </recommendedName>
</protein>
<dbReference type="InterPro" id="IPR058544">
    <property type="entry name" value="ETR1_N"/>
</dbReference>
<dbReference type="InterPro" id="IPR002083">
    <property type="entry name" value="MATH/TRAF_dom"/>
</dbReference>
<feature type="compositionally biased region" description="Polar residues" evidence="3">
    <location>
        <begin position="1375"/>
        <end position="1384"/>
    </location>
</feature>
<dbReference type="PANTHER" id="PTHR47477">
    <property type="entry name" value="TNF RECEPTOR-ASSOCIATED FACTOR HOMOLOG 1A"/>
    <property type="match status" value="1"/>
</dbReference>
<evidence type="ECO:0000256" key="2">
    <source>
        <dbReference type="SAM" id="Coils"/>
    </source>
</evidence>
<keyword evidence="8" id="KW-1185">Reference proteome</keyword>
<dbReference type="CDD" id="cd00121">
    <property type="entry name" value="MATH"/>
    <property type="match status" value="1"/>
</dbReference>
<feature type="compositionally biased region" description="Polar residues" evidence="3">
    <location>
        <begin position="604"/>
        <end position="617"/>
    </location>
</feature>
<dbReference type="NCBIfam" id="TIGR00369">
    <property type="entry name" value="unchar_dom_1"/>
    <property type="match status" value="1"/>
</dbReference>
<feature type="region of interest" description="Disordered" evidence="3">
    <location>
        <begin position="1401"/>
        <end position="1425"/>
    </location>
</feature>
<name>A0ABQ7Y120_BRANA</name>
<reference evidence="7 8" key="1">
    <citation type="submission" date="2021-05" db="EMBL/GenBank/DDBJ databases">
        <title>Genome Assembly of Synthetic Allotetraploid Brassica napus Reveals Homoeologous Exchanges between Subgenomes.</title>
        <authorList>
            <person name="Davis J.T."/>
        </authorList>
    </citation>
    <scope>NUCLEOTIDE SEQUENCE [LARGE SCALE GENOMIC DNA]</scope>
    <source>
        <strain evidence="8">cv. Da-Ae</strain>
        <tissue evidence="7">Seedling</tissue>
    </source>
</reference>
<dbReference type="InterPro" id="IPR008974">
    <property type="entry name" value="TRAF-like"/>
</dbReference>
<dbReference type="Gene3D" id="1.10.287.130">
    <property type="match status" value="1"/>
</dbReference>
<dbReference type="InterPro" id="IPR029069">
    <property type="entry name" value="HotDog_dom_sf"/>
</dbReference>
<dbReference type="PROSITE" id="PS50144">
    <property type="entry name" value="MATH"/>
    <property type="match status" value="1"/>
</dbReference>
<dbReference type="SMART" id="SM00065">
    <property type="entry name" value="GAF"/>
    <property type="match status" value="1"/>
</dbReference>
<dbReference type="Pfam" id="PF22486">
    <property type="entry name" value="MATH_2"/>
    <property type="match status" value="1"/>
</dbReference>
<dbReference type="PANTHER" id="PTHR47477:SF5">
    <property type="entry name" value="TNF RECEPTOR-ASSOCIATED FACTOR HOMOLOG 1B"/>
    <property type="match status" value="1"/>
</dbReference>
<feature type="region of interest" description="Disordered" evidence="3">
    <location>
        <begin position="600"/>
        <end position="640"/>
    </location>
</feature>
<feature type="compositionally biased region" description="Polar residues" evidence="3">
    <location>
        <begin position="1183"/>
        <end position="1230"/>
    </location>
</feature>
<dbReference type="InterPro" id="IPR003018">
    <property type="entry name" value="GAF"/>
</dbReference>
<dbReference type="Pfam" id="PF03061">
    <property type="entry name" value="4HBT"/>
    <property type="match status" value="1"/>
</dbReference>
<feature type="coiled-coil region" evidence="2">
    <location>
        <begin position="347"/>
        <end position="384"/>
    </location>
</feature>
<dbReference type="SUPFAM" id="SSF55781">
    <property type="entry name" value="GAF domain-like"/>
    <property type="match status" value="1"/>
</dbReference>
<feature type="compositionally biased region" description="Basic and acidic residues" evidence="3">
    <location>
        <begin position="1047"/>
        <end position="1060"/>
    </location>
</feature>
<dbReference type="Gene3D" id="3.10.129.10">
    <property type="entry name" value="Hotdog Thioesterase"/>
    <property type="match status" value="1"/>
</dbReference>
<feature type="transmembrane region" description="Helical" evidence="4">
    <location>
        <begin position="124"/>
        <end position="145"/>
    </location>
</feature>
<feature type="chain" id="PRO_5046538045" description="MATH domain-containing protein" evidence="5">
    <location>
        <begin position="25"/>
        <end position="1822"/>
    </location>
</feature>
<keyword evidence="5" id="KW-0732">Signal</keyword>
<feature type="domain" description="MATH" evidence="6">
    <location>
        <begin position="682"/>
        <end position="805"/>
    </location>
</feature>
<dbReference type="Gene3D" id="2.60.210.10">
    <property type="entry name" value="Apoptosis, Tumor Necrosis Factor Receptor Associated Protein 2, Chain A"/>
    <property type="match status" value="1"/>
</dbReference>
<dbReference type="EMBL" id="JAGKQM010000018">
    <property type="protein sequence ID" value="KAH0861877.1"/>
    <property type="molecule type" value="Genomic_DNA"/>
</dbReference>
<feature type="compositionally biased region" description="Basic and acidic residues" evidence="3">
    <location>
        <begin position="1079"/>
        <end position="1101"/>
    </location>
</feature>
<feature type="compositionally biased region" description="Basic and acidic residues" evidence="3">
    <location>
        <begin position="966"/>
        <end position="981"/>
    </location>
</feature>
<feature type="region of interest" description="Disordered" evidence="3">
    <location>
        <begin position="966"/>
        <end position="995"/>
    </location>
</feature>
<dbReference type="Proteomes" id="UP000824890">
    <property type="component" value="Unassembled WGS sequence"/>
</dbReference>
<gene>
    <name evidence="7" type="ORF">HID58_079088</name>
</gene>
<dbReference type="SUPFAM" id="SSF54637">
    <property type="entry name" value="Thioesterase/thiol ester dehydrase-isomerase"/>
    <property type="match status" value="1"/>
</dbReference>
<keyword evidence="4" id="KW-0472">Membrane</keyword>
<dbReference type="Pfam" id="PF01590">
    <property type="entry name" value="GAF"/>
    <property type="match status" value="1"/>
</dbReference>
<feature type="region of interest" description="Disordered" evidence="3">
    <location>
        <begin position="1242"/>
        <end position="1274"/>
    </location>
</feature>
<feature type="compositionally biased region" description="Basic residues" evidence="3">
    <location>
        <begin position="1061"/>
        <end position="1078"/>
    </location>
</feature>
<feature type="transmembrane region" description="Helical" evidence="4">
    <location>
        <begin position="83"/>
        <end position="104"/>
    </location>
</feature>
<dbReference type="Pfam" id="PF25487">
    <property type="entry name" value="ETR1_N"/>
    <property type="match status" value="1"/>
</dbReference>
<evidence type="ECO:0000313" key="7">
    <source>
        <dbReference type="EMBL" id="KAH0861877.1"/>
    </source>
</evidence>
<keyword evidence="4" id="KW-1133">Transmembrane helix</keyword>
<evidence type="ECO:0000259" key="6">
    <source>
        <dbReference type="PROSITE" id="PS50144"/>
    </source>
</evidence>
<evidence type="ECO:0000256" key="3">
    <source>
        <dbReference type="SAM" id="MobiDB-lite"/>
    </source>
</evidence>
<accession>A0ABQ7Y120</accession>
<organism evidence="7 8">
    <name type="scientific">Brassica napus</name>
    <name type="common">Rape</name>
    <dbReference type="NCBI Taxonomy" id="3708"/>
    <lineage>
        <taxon>Eukaryota</taxon>
        <taxon>Viridiplantae</taxon>
        <taxon>Streptophyta</taxon>
        <taxon>Embryophyta</taxon>
        <taxon>Tracheophyta</taxon>
        <taxon>Spermatophyta</taxon>
        <taxon>Magnoliopsida</taxon>
        <taxon>eudicotyledons</taxon>
        <taxon>Gunneridae</taxon>
        <taxon>Pentapetalae</taxon>
        <taxon>rosids</taxon>
        <taxon>malvids</taxon>
        <taxon>Brassicales</taxon>
        <taxon>Brassicaceae</taxon>
        <taxon>Brassiceae</taxon>
        <taxon>Brassica</taxon>
    </lineage>
</organism>
<dbReference type="SUPFAM" id="SSF49599">
    <property type="entry name" value="TRAF domain-like"/>
    <property type="match status" value="1"/>
</dbReference>
<evidence type="ECO:0000256" key="5">
    <source>
        <dbReference type="SAM" id="SignalP"/>
    </source>
</evidence>
<dbReference type="InterPro" id="IPR055327">
    <property type="entry name" value="TRAF1A/B"/>
</dbReference>
<feature type="signal peptide" evidence="5">
    <location>
        <begin position="1"/>
        <end position="24"/>
    </location>
</feature>
<evidence type="ECO:0000313" key="8">
    <source>
        <dbReference type="Proteomes" id="UP000824890"/>
    </source>
</evidence>
<dbReference type="InterPro" id="IPR006683">
    <property type="entry name" value="Thioestr_dom"/>
</dbReference>
<dbReference type="InterPro" id="IPR003736">
    <property type="entry name" value="PAAI_dom"/>
</dbReference>
<comment type="caution">
    <text evidence="7">The sequence shown here is derived from an EMBL/GenBank/DDBJ whole genome shotgun (WGS) entry which is preliminary data.</text>
</comment>
<proteinExistence type="predicted"/>
<sequence length="1822" mass="201814">MMLNTLLVHGLLLIFFFIIGSVAGEDNDGGLSICNCDDEDSYFSYEGILESQKVGDFLIAVAYFSIPIELLYFVSRTNVSSPYIWVVCEFIAFIVLCGMSHLLSGFTYGPHYPWVMTAATVFKMLTAIVSFLTAISLVTLLPLLLKAKVREFMLSKKTRELNREVGLIMKQTETSLHVRMLTTKIRTSLDRHTILYTTLVELSKTLGLKNCAVWIPNEIKTEMNLTHELNGENVGRGPGGGPGGFSIPITESDVVRIKRSVEVNMLSAGSALASVTTRGKPGQTVGIRVPMLRVCNFKGGTPEAIHMCYAILVCVLPLRRSWSYQELEIVKVVADQVAVAISHAVILEESQLMREKLTEQNRALQVARENAMRANQAKAAFEEMMGDAMRRPVRSILELLPLITQDGVSLPETQKVIVDAMGRTSELLLHLVNNAGDVTSGTHCFSLRSVVKETACLARCLCLGNGFGFSTDVDRALPDCVMGDARKVLQVVLHMLGGVMNRKIKGNVSFKVVPERGSSEVVKESQEAAWRQCYSKEYVEVKFGFDVAAEGEESSSSSSSTKFMQGNVLVVEDSQGLVKSLSVVFRFQLRRSIVSRGGGYSGETFKTSTPPSTSNETVNEDSGVGRSVEASSNGHHSLSGESLSLSKWRSSAQVENGTPSTSLSYWDTDDDEDHGLKPSQLFGKHKWKIEKFSEIKKRELRSNYFEAGGYKWYILIYPQGCDVCNHLSLFLCVANHDKLLPGWSHFAQFTIAVVNKDPKKSKFSDTLHRFWKKEHDWGWKKFMESTKLQDGFIDDSDSLTIEAQVQVIRERVDRPFRCLHCGYRRELVRVYLSNVEQNCRRFVEEKRSKLGRLIEDKARWTSFGVFWLGMDQNSRHRMSREKMDVILKGIVKHFFIEKEVTSTLVMDSLYSGLKALEGQSKSKKARARSLDAKEYPAPIVSVDKDMFVLVDDVLLLLERAALEPLPPKENKAPQNRTKDGNDGEEVSNEAVERDERHLTELGRRAVEIFVLTHIFNSKIEVAYKEAIALKRQEDLIREEEEEWLAETEQRAKRGAAEREKKSKKKQAKQKRNKNKGKDKKKEEKVTLATHEKDLEENHHDEEENDSVTEKAQPSAEKTDTLEEVSDISDSVDGSADILHPDLEDGDSSSVHWDADALEIHPPPSEGSSISISTPNGIAERKNPSTMDDSSSTCSNDSIRSGVTNGSYKGNFLNYQNQKSPNKGKNQQVKMTSDACSLVTVIDDDQPKSQNSSSESDWVVVSHIQESESSRNRRPVGKLRNVAQVIVNSARMDRLEEKSAAVLSSPRTAAKNPPPLTQTKQEKRSVSNADAVPNKKVMSATGPPSSSQVSPPSSDSQSQAGGLKADIQKITAPKQPATTTVTRPSSAPIIPAMRPAPVIVSSSVQPTTPLPRSGRLGPDSSLRNHQTYTPQSYKHAIVGNSPGSSSSFNHHPSSHGVVPTTLPSASYTQTPAYQSSFPFGQDGSFRSRSFNSVNMGMNNRYTPAVASNTSLNHIDTETARQQAQSLMTDEFPHLDIINDLLEDENCGSMVFNGSIFNSEPQLFNNQYSYHGGGSADLGISGELLSSGRSRSFGDEGFHYMPRGPYAEGLIPTQWQMANMDLSLLAMRNSNMEDTASYHHTYNFGLDSTNQSFSSGINGYTEFRPSNGSVTRYLEGEVIDEGGKDKESQVAKLPSRFIERFVLKGIKVDLIEPGRIVCSMKVQPHLLNAGKFLHGGAMATVVDLIGTAAIYTNVDSDQSEGVSVEINVSYLDAAFLDEEIEIESRALRVGKAVAVASVELRRKKNGKMIAQGRHTKYLAPRPKL</sequence>
<keyword evidence="1" id="KW-0378">Hydrolase</keyword>
<keyword evidence="4" id="KW-0812">Transmembrane</keyword>